<organism evidence="8 9">
    <name type="scientific">Amycolatopsis rubida</name>
    <dbReference type="NCBI Taxonomy" id="112413"/>
    <lineage>
        <taxon>Bacteria</taxon>
        <taxon>Bacillati</taxon>
        <taxon>Actinomycetota</taxon>
        <taxon>Actinomycetes</taxon>
        <taxon>Pseudonocardiales</taxon>
        <taxon>Pseudonocardiaceae</taxon>
        <taxon>Amycolatopsis</taxon>
    </lineage>
</organism>
<evidence type="ECO:0000256" key="4">
    <source>
        <dbReference type="ARBA" id="ARBA00023136"/>
    </source>
</evidence>
<evidence type="ECO:0000313" key="8">
    <source>
        <dbReference type="EMBL" id="SFQ81569.1"/>
    </source>
</evidence>
<accession>A0A1I6BKW2</accession>
<comment type="subcellular location">
    <subcellularLocation>
        <location evidence="1">Membrane</location>
        <topology evidence="1">Multi-pass membrane protein</topology>
    </subcellularLocation>
</comment>
<feature type="transmembrane region" description="Helical" evidence="5">
    <location>
        <begin position="104"/>
        <end position="123"/>
    </location>
</feature>
<dbReference type="GO" id="GO:0016020">
    <property type="term" value="C:membrane"/>
    <property type="evidence" value="ECO:0007669"/>
    <property type="project" value="UniProtKB-SubCell"/>
</dbReference>
<dbReference type="InterPro" id="IPR007267">
    <property type="entry name" value="GtrA_DPMS_TM"/>
</dbReference>
<feature type="transmembrane region" description="Helical" evidence="5">
    <location>
        <begin position="7"/>
        <end position="26"/>
    </location>
</feature>
<evidence type="ECO:0000313" key="10">
    <source>
        <dbReference type="Proteomes" id="UP000470404"/>
    </source>
</evidence>
<dbReference type="Proteomes" id="UP000199137">
    <property type="component" value="Unassembled WGS sequence"/>
</dbReference>
<gene>
    <name evidence="7" type="ORF">G3I59_34840</name>
    <name evidence="8" type="ORF">SAMN05421854_13024</name>
</gene>
<evidence type="ECO:0000256" key="3">
    <source>
        <dbReference type="ARBA" id="ARBA00022989"/>
    </source>
</evidence>
<protein>
    <submittedName>
        <fullName evidence="7">GtrA family protein</fullName>
    </submittedName>
    <submittedName>
        <fullName evidence="8">GtrA-like protein</fullName>
    </submittedName>
</protein>
<evidence type="ECO:0000256" key="2">
    <source>
        <dbReference type="ARBA" id="ARBA00022692"/>
    </source>
</evidence>
<proteinExistence type="predicted"/>
<sequence length="138" mass="14822">MGGHAAWYLAAGVVTTGLQAVLFLAFRPEIGAQWANLAALAITTAGNTEFHRRVTFANRSSRAGKRHLQDLVTFAFYAGYGSVVLAALDAVVPHPSAGQQTAALLAASFVGGVVRFAVLRWWVFARARRTDAAQDHQR</sequence>
<dbReference type="GO" id="GO:0000271">
    <property type="term" value="P:polysaccharide biosynthetic process"/>
    <property type="evidence" value="ECO:0007669"/>
    <property type="project" value="InterPro"/>
</dbReference>
<dbReference type="Pfam" id="PF04138">
    <property type="entry name" value="GtrA_DPMS_TM"/>
    <property type="match status" value="1"/>
</dbReference>
<feature type="domain" description="GtrA/DPMS transmembrane" evidence="6">
    <location>
        <begin position="8"/>
        <end position="124"/>
    </location>
</feature>
<dbReference type="Proteomes" id="UP000470404">
    <property type="component" value="Unassembled WGS sequence"/>
</dbReference>
<reference evidence="7 10" key="2">
    <citation type="submission" date="2020-01" db="EMBL/GenBank/DDBJ databases">
        <title>Insect and environment-associated Actinomycetes.</title>
        <authorList>
            <person name="Currrie C."/>
            <person name="Chevrette M."/>
            <person name="Carlson C."/>
            <person name="Stubbendieck R."/>
            <person name="Wendt-Pienkowski E."/>
        </authorList>
    </citation>
    <scope>NUCLEOTIDE SEQUENCE [LARGE SCALE GENOMIC DNA]</scope>
    <source>
        <strain evidence="7 10">SID8386</strain>
    </source>
</reference>
<dbReference type="EMBL" id="FOWC01000030">
    <property type="protein sequence ID" value="SFQ81569.1"/>
    <property type="molecule type" value="Genomic_DNA"/>
</dbReference>
<evidence type="ECO:0000313" key="9">
    <source>
        <dbReference type="Proteomes" id="UP000199137"/>
    </source>
</evidence>
<name>A0A1I6BKW2_9PSEU</name>
<evidence type="ECO:0000256" key="1">
    <source>
        <dbReference type="ARBA" id="ARBA00004141"/>
    </source>
</evidence>
<evidence type="ECO:0000259" key="6">
    <source>
        <dbReference type="Pfam" id="PF04138"/>
    </source>
</evidence>
<reference evidence="8 9" key="1">
    <citation type="submission" date="2016-10" db="EMBL/GenBank/DDBJ databases">
        <authorList>
            <person name="de Groot N.N."/>
        </authorList>
    </citation>
    <scope>NUCLEOTIDE SEQUENCE [LARGE SCALE GENOMIC DNA]</scope>
    <source>
        <strain evidence="8 9">DSM 44637</strain>
    </source>
</reference>
<dbReference type="AlphaFoldDB" id="A0A1I6BKW2"/>
<keyword evidence="10" id="KW-1185">Reference proteome</keyword>
<feature type="transmembrane region" description="Helical" evidence="5">
    <location>
        <begin position="71"/>
        <end position="92"/>
    </location>
</feature>
<keyword evidence="4 5" id="KW-0472">Membrane</keyword>
<dbReference type="OrthoDB" id="3296646at2"/>
<keyword evidence="3 5" id="KW-1133">Transmembrane helix</keyword>
<dbReference type="EMBL" id="JAAGNC010000175">
    <property type="protein sequence ID" value="NEC60627.1"/>
    <property type="molecule type" value="Genomic_DNA"/>
</dbReference>
<evidence type="ECO:0000256" key="5">
    <source>
        <dbReference type="SAM" id="Phobius"/>
    </source>
</evidence>
<dbReference type="RefSeq" id="WP_067589347.1">
    <property type="nucleotide sequence ID" value="NZ_FOWC01000030.1"/>
</dbReference>
<dbReference type="STRING" id="112413.SAMN05421854_13024"/>
<evidence type="ECO:0000313" key="7">
    <source>
        <dbReference type="EMBL" id="NEC60627.1"/>
    </source>
</evidence>
<keyword evidence="2 5" id="KW-0812">Transmembrane</keyword>